<feature type="active site" description="For OMPdecase activity" evidence="10">
    <location>
        <position position="64"/>
    </location>
</feature>
<evidence type="ECO:0000256" key="9">
    <source>
        <dbReference type="HAMAP-Rule" id="MF_01200"/>
    </source>
</evidence>
<evidence type="ECO:0000256" key="6">
    <source>
        <dbReference type="ARBA" id="ARBA00023239"/>
    </source>
</evidence>
<keyword evidence="6 9" id="KW-0456">Lyase</keyword>
<dbReference type="InterPro" id="IPR001754">
    <property type="entry name" value="OMPdeCOase_dom"/>
</dbReference>
<feature type="binding site" evidence="9 11">
    <location>
        <position position="123"/>
    </location>
    <ligand>
        <name>substrate</name>
    </ligand>
</feature>
<comment type="function">
    <text evidence="1 9">Catalyzes the decarboxylation of orotidine 5'-monophosphate (OMP) to uridine 5'-monophosphate (UMP).</text>
</comment>
<dbReference type="GO" id="GO:0006207">
    <property type="term" value="P:'de novo' pyrimidine nucleobase biosynthetic process"/>
    <property type="evidence" value="ECO:0007669"/>
    <property type="project" value="InterPro"/>
</dbReference>
<evidence type="ECO:0000256" key="2">
    <source>
        <dbReference type="ARBA" id="ARBA00004861"/>
    </source>
</evidence>
<feature type="binding site" evidence="9">
    <location>
        <begin position="59"/>
        <end position="68"/>
    </location>
    <ligand>
        <name>substrate</name>
    </ligand>
</feature>
<evidence type="ECO:0000256" key="10">
    <source>
        <dbReference type="PIRSR" id="PIRSR614732-1"/>
    </source>
</evidence>
<dbReference type="HAMAP" id="MF_01200_B">
    <property type="entry name" value="OMPdecase_type1_B"/>
    <property type="match status" value="1"/>
</dbReference>
<evidence type="ECO:0000313" key="14">
    <source>
        <dbReference type="EMBL" id="SDD32717.1"/>
    </source>
</evidence>
<dbReference type="UniPathway" id="UPA00070">
    <property type="reaction ID" value="UER00120"/>
</dbReference>
<dbReference type="STRING" id="2741.SAMN04489866_102243"/>
<feature type="active site" description="For OMPdecase activity" evidence="10">
    <location>
        <position position="59"/>
    </location>
</feature>
<evidence type="ECO:0000256" key="12">
    <source>
        <dbReference type="RuleBase" id="RU000512"/>
    </source>
</evidence>
<comment type="similarity">
    <text evidence="8 9">Belongs to the OMP decarboxylase family. Type 1 subfamily.</text>
</comment>
<gene>
    <name evidence="9" type="primary">pyrF</name>
    <name evidence="14" type="ORF">SAMN04489866_102243</name>
</gene>
<feature type="active site" description="Proton donor" evidence="9">
    <location>
        <position position="61"/>
    </location>
</feature>
<dbReference type="InterPro" id="IPR018089">
    <property type="entry name" value="OMPdecase_AS"/>
</dbReference>
<dbReference type="PANTHER" id="PTHR32119">
    <property type="entry name" value="OROTIDINE 5'-PHOSPHATE DECARBOXYLASE"/>
    <property type="match status" value="1"/>
</dbReference>
<dbReference type="GO" id="GO:0005829">
    <property type="term" value="C:cytosol"/>
    <property type="evidence" value="ECO:0007669"/>
    <property type="project" value="TreeGrafter"/>
</dbReference>
<dbReference type="GO" id="GO:0004590">
    <property type="term" value="F:orotidine-5'-phosphate decarboxylase activity"/>
    <property type="evidence" value="ECO:0007669"/>
    <property type="project" value="UniProtKB-UniRule"/>
</dbReference>
<dbReference type="CDD" id="cd04725">
    <property type="entry name" value="OMP_decarboxylase_like"/>
    <property type="match status" value="1"/>
</dbReference>
<dbReference type="InterPro" id="IPR011060">
    <property type="entry name" value="RibuloseP-bd_barrel"/>
</dbReference>
<evidence type="ECO:0000256" key="4">
    <source>
        <dbReference type="ARBA" id="ARBA00022793"/>
    </source>
</evidence>
<evidence type="ECO:0000256" key="11">
    <source>
        <dbReference type="PIRSR" id="PIRSR614732-2"/>
    </source>
</evidence>
<comment type="subunit">
    <text evidence="3 9">Homodimer.</text>
</comment>
<dbReference type="FunFam" id="3.20.20.70:FF:000015">
    <property type="entry name" value="Orotidine 5'-phosphate decarboxylase"/>
    <property type="match status" value="1"/>
</dbReference>
<dbReference type="SMART" id="SM00934">
    <property type="entry name" value="OMPdecase"/>
    <property type="match status" value="1"/>
</dbReference>
<feature type="binding site" evidence="9 11">
    <location>
        <position position="213"/>
    </location>
    <ligand>
        <name>substrate</name>
    </ligand>
</feature>
<dbReference type="Proteomes" id="UP000198995">
    <property type="component" value="Unassembled WGS sequence"/>
</dbReference>
<name>A0A1G6TWH6_PEPNI</name>
<reference evidence="14 15" key="1">
    <citation type="submission" date="2016-10" db="EMBL/GenBank/DDBJ databases">
        <authorList>
            <person name="de Groot N.N."/>
        </authorList>
    </citation>
    <scope>NUCLEOTIDE SEQUENCE [LARGE SCALE GENOMIC DNA]</scope>
    <source>
        <strain evidence="14 15">DSM 20475</strain>
    </source>
</reference>
<feature type="active site" description="For OMPdecase activity" evidence="10">
    <location>
        <position position="61"/>
    </location>
</feature>
<evidence type="ECO:0000256" key="3">
    <source>
        <dbReference type="ARBA" id="ARBA00011738"/>
    </source>
</evidence>
<protein>
    <recommendedName>
        <fullName evidence="9">Orotidine 5'-phosphate decarboxylase</fullName>
        <ecNumber evidence="9">4.1.1.23</ecNumber>
    </recommendedName>
    <alternativeName>
        <fullName evidence="9">OMP decarboxylase</fullName>
        <shortName evidence="9">OMPDCase</shortName>
        <shortName evidence="9">OMPdecase</shortName>
    </alternativeName>
</protein>
<dbReference type="InterPro" id="IPR047596">
    <property type="entry name" value="OMPdecase_bac"/>
</dbReference>
<proteinExistence type="inferred from homology"/>
<dbReference type="PROSITE" id="PS00156">
    <property type="entry name" value="OMPDECASE"/>
    <property type="match status" value="1"/>
</dbReference>
<keyword evidence="5 9" id="KW-0665">Pyrimidine biosynthesis</keyword>
<comment type="catalytic activity">
    <reaction evidence="7 9 12">
        <text>orotidine 5'-phosphate + H(+) = UMP + CO2</text>
        <dbReference type="Rhea" id="RHEA:11596"/>
        <dbReference type="ChEBI" id="CHEBI:15378"/>
        <dbReference type="ChEBI" id="CHEBI:16526"/>
        <dbReference type="ChEBI" id="CHEBI:57538"/>
        <dbReference type="ChEBI" id="CHEBI:57865"/>
        <dbReference type="EC" id="4.1.1.23"/>
    </reaction>
</comment>
<feature type="domain" description="Orotidine 5'-phosphate decarboxylase" evidence="13">
    <location>
        <begin position="4"/>
        <end position="228"/>
    </location>
</feature>
<dbReference type="NCBIfam" id="NF001273">
    <property type="entry name" value="PRK00230.1"/>
    <property type="match status" value="1"/>
</dbReference>
<dbReference type="InterPro" id="IPR013785">
    <property type="entry name" value="Aldolase_TIM"/>
</dbReference>
<dbReference type="OrthoDB" id="9806203at2"/>
<organism evidence="14 15">
    <name type="scientific">Peptococcus niger</name>
    <dbReference type="NCBI Taxonomy" id="2741"/>
    <lineage>
        <taxon>Bacteria</taxon>
        <taxon>Bacillati</taxon>
        <taxon>Bacillota</taxon>
        <taxon>Clostridia</taxon>
        <taxon>Eubacteriales</taxon>
        <taxon>Peptococcaceae</taxon>
        <taxon>Peptococcus</taxon>
    </lineage>
</organism>
<feature type="binding site" evidence="9 11">
    <location>
        <position position="192"/>
    </location>
    <ligand>
        <name>substrate</name>
    </ligand>
</feature>
<dbReference type="PANTHER" id="PTHR32119:SF2">
    <property type="entry name" value="OROTIDINE 5'-PHOSPHATE DECARBOXYLASE"/>
    <property type="match status" value="1"/>
</dbReference>
<dbReference type="RefSeq" id="WP_091791246.1">
    <property type="nucleotide sequence ID" value="NZ_FNAF01000002.1"/>
</dbReference>
<comment type="pathway">
    <text evidence="2 9 12">Pyrimidine metabolism; UMP biosynthesis via de novo pathway; UMP from orotate: step 2/2.</text>
</comment>
<dbReference type="EMBL" id="FNAF01000002">
    <property type="protein sequence ID" value="SDD32717.1"/>
    <property type="molecule type" value="Genomic_DNA"/>
</dbReference>
<accession>A0A1G6TWH6</accession>
<dbReference type="EC" id="4.1.1.23" evidence="9"/>
<dbReference type="SUPFAM" id="SSF51366">
    <property type="entry name" value="Ribulose-phoshate binding barrel"/>
    <property type="match status" value="1"/>
</dbReference>
<evidence type="ECO:0000256" key="8">
    <source>
        <dbReference type="ARBA" id="ARBA00061012"/>
    </source>
</evidence>
<evidence type="ECO:0000256" key="1">
    <source>
        <dbReference type="ARBA" id="ARBA00002356"/>
    </source>
</evidence>
<dbReference type="Pfam" id="PF00215">
    <property type="entry name" value="OMPdecase"/>
    <property type="match status" value="1"/>
</dbReference>
<evidence type="ECO:0000313" key="15">
    <source>
        <dbReference type="Proteomes" id="UP000198995"/>
    </source>
</evidence>
<sequence>MGTELIVALDYSTADEALDLVDELKETVGWYKVGLELYLNSGGRILSELKMRRRRVFLDLKFHDIPNTVHQAAAWAAGTGVDLITVHALGGQEMMRRAAEGAREGAARAGVKVPQVVGVTVLTSMDKAALAAVGIPDAPQIAVPRLAKLAQAAGLDGVVCSGQELALLKDMTAPFVTVCPGIRPKGASTDDQSRILTPAQAAAEGATYIVVGRPIRLAEDPAQAARAIVKELREGEQK</sequence>
<dbReference type="AlphaFoldDB" id="A0A1G6TWH6"/>
<dbReference type="InterPro" id="IPR014732">
    <property type="entry name" value="OMPdecase"/>
</dbReference>
<dbReference type="Gene3D" id="3.20.20.70">
    <property type="entry name" value="Aldolase class I"/>
    <property type="match status" value="1"/>
</dbReference>
<keyword evidence="15" id="KW-1185">Reference proteome</keyword>
<feature type="binding site" evidence="9 11">
    <location>
        <position position="212"/>
    </location>
    <ligand>
        <name>substrate</name>
    </ligand>
</feature>
<feature type="binding site" evidence="9 11">
    <location>
        <position position="32"/>
    </location>
    <ligand>
        <name>substrate</name>
    </ligand>
</feature>
<evidence type="ECO:0000256" key="5">
    <source>
        <dbReference type="ARBA" id="ARBA00022975"/>
    </source>
</evidence>
<dbReference type="GO" id="GO:0044205">
    <property type="term" value="P:'de novo' UMP biosynthetic process"/>
    <property type="evidence" value="ECO:0007669"/>
    <property type="project" value="UniProtKB-UniRule"/>
</dbReference>
<dbReference type="NCBIfam" id="TIGR01740">
    <property type="entry name" value="pyrF"/>
    <property type="match status" value="1"/>
</dbReference>
<keyword evidence="4 9" id="KW-0210">Decarboxylase</keyword>
<feature type="binding site" evidence="9 11">
    <location>
        <position position="183"/>
    </location>
    <ligand>
        <name>substrate</name>
    </ligand>
</feature>
<feature type="binding site" evidence="9 11">
    <location>
        <position position="10"/>
    </location>
    <ligand>
        <name>substrate</name>
    </ligand>
</feature>
<evidence type="ECO:0000256" key="7">
    <source>
        <dbReference type="ARBA" id="ARBA00049157"/>
    </source>
</evidence>
<evidence type="ECO:0000259" key="13">
    <source>
        <dbReference type="SMART" id="SM00934"/>
    </source>
</evidence>